<keyword evidence="3" id="KW-1185">Reference proteome</keyword>
<dbReference type="EMBL" id="FQZY01000067">
    <property type="protein sequence ID" value="SHK64400.1"/>
    <property type="molecule type" value="Genomic_DNA"/>
</dbReference>
<dbReference type="Proteomes" id="UP000184301">
    <property type="component" value="Unassembled WGS sequence"/>
</dbReference>
<protein>
    <recommendedName>
        <fullName evidence="4">DUF3899 domain-containing protein</fullName>
    </recommendedName>
</protein>
<feature type="transmembrane region" description="Helical" evidence="1">
    <location>
        <begin position="87"/>
        <end position="108"/>
    </location>
</feature>
<keyword evidence="1" id="KW-0812">Transmembrane</keyword>
<sequence length="109" mass="12446">MMMNFMMIIGFAFWLVGALFCVYQIYRMVELDARCRGLKHPKLWGVFSAGGNNQSGLILYLIGRKRFAIESMTVQQQKEMDGRKKKIGAGLVFLVLGAIICVWCIMLME</sequence>
<accession>A0A1M6U5F6</accession>
<dbReference type="OrthoDB" id="2237189at2"/>
<organism evidence="2 3">
    <name type="scientific">Hespellia stercorisuis DSM 15480</name>
    <dbReference type="NCBI Taxonomy" id="1121950"/>
    <lineage>
        <taxon>Bacteria</taxon>
        <taxon>Bacillati</taxon>
        <taxon>Bacillota</taxon>
        <taxon>Clostridia</taxon>
        <taxon>Lachnospirales</taxon>
        <taxon>Lachnospiraceae</taxon>
        <taxon>Hespellia</taxon>
    </lineage>
</organism>
<evidence type="ECO:0000313" key="3">
    <source>
        <dbReference type="Proteomes" id="UP000184301"/>
    </source>
</evidence>
<evidence type="ECO:0000313" key="2">
    <source>
        <dbReference type="EMBL" id="SHK64400.1"/>
    </source>
</evidence>
<feature type="transmembrane region" description="Helical" evidence="1">
    <location>
        <begin position="43"/>
        <end position="62"/>
    </location>
</feature>
<gene>
    <name evidence="2" type="ORF">SAMN02745243_03405</name>
</gene>
<proteinExistence type="predicted"/>
<dbReference type="AlphaFoldDB" id="A0A1M6U5F6"/>
<name>A0A1M6U5F6_9FIRM</name>
<keyword evidence="1" id="KW-1133">Transmembrane helix</keyword>
<reference evidence="2 3" key="1">
    <citation type="submission" date="2016-11" db="EMBL/GenBank/DDBJ databases">
        <authorList>
            <person name="Jaros S."/>
            <person name="Januszkiewicz K."/>
            <person name="Wedrychowicz H."/>
        </authorList>
    </citation>
    <scope>NUCLEOTIDE SEQUENCE [LARGE SCALE GENOMIC DNA]</scope>
    <source>
        <strain evidence="2 3">DSM 15480</strain>
    </source>
</reference>
<keyword evidence="1" id="KW-0472">Membrane</keyword>
<dbReference type="STRING" id="1121950.SAMN02745243_03405"/>
<dbReference type="RefSeq" id="WP_073112667.1">
    <property type="nucleotide sequence ID" value="NZ_FQZY01000067.1"/>
</dbReference>
<evidence type="ECO:0008006" key="4">
    <source>
        <dbReference type="Google" id="ProtNLM"/>
    </source>
</evidence>
<evidence type="ECO:0000256" key="1">
    <source>
        <dbReference type="SAM" id="Phobius"/>
    </source>
</evidence>